<proteinExistence type="predicted"/>
<evidence type="ECO:0000313" key="3">
    <source>
        <dbReference type="Proteomes" id="UP000006552"/>
    </source>
</evidence>
<protein>
    <submittedName>
        <fullName evidence="2">Uncharacterized protein</fullName>
    </submittedName>
</protein>
<dbReference type="STRING" id="76114.ebA768"/>
<evidence type="ECO:0000256" key="1">
    <source>
        <dbReference type="SAM" id="Coils"/>
    </source>
</evidence>
<dbReference type="EMBL" id="CR555306">
    <property type="protein sequence ID" value="CAI06518.1"/>
    <property type="molecule type" value="Genomic_DNA"/>
</dbReference>
<accession>Q5P843</accession>
<evidence type="ECO:0000313" key="2">
    <source>
        <dbReference type="EMBL" id="CAI06518.1"/>
    </source>
</evidence>
<name>Q5P843_AROAE</name>
<feature type="coiled-coil region" evidence="1">
    <location>
        <begin position="8"/>
        <end position="35"/>
    </location>
</feature>
<keyword evidence="3" id="KW-1185">Reference proteome</keyword>
<organism evidence="2 3">
    <name type="scientific">Aromatoleum aromaticum (strain DSM 19018 / LMG 30748 / EbN1)</name>
    <name type="common">Azoarcus sp. (strain EbN1)</name>
    <dbReference type="NCBI Taxonomy" id="76114"/>
    <lineage>
        <taxon>Bacteria</taxon>
        <taxon>Pseudomonadati</taxon>
        <taxon>Pseudomonadota</taxon>
        <taxon>Betaproteobacteria</taxon>
        <taxon>Rhodocyclales</taxon>
        <taxon>Rhodocyclaceae</taxon>
        <taxon>Aromatoleum</taxon>
    </lineage>
</organism>
<dbReference type="Proteomes" id="UP000006552">
    <property type="component" value="Chromosome"/>
</dbReference>
<dbReference type="KEGG" id="eba:ebA768"/>
<keyword evidence="1" id="KW-0175">Coiled coil</keyword>
<sequence length="157" mass="17364">MTNLEQPLAALRSLIAQKKKELDELENALAVIEKFVLEPEKIAGNDVSEGDGVIKLDELVLEGGPSGRHSTFTNDVIDVIRRLGDQEFSVAHIDTLMRKMGKISGEKSPRPRISALLGKLEESGMLERTFKGGGNVPHKYRLKVQDETAQNELSEEL</sequence>
<dbReference type="eggNOG" id="ENOG502ZKKA">
    <property type="taxonomic scope" value="Bacteria"/>
</dbReference>
<gene>
    <name evidence="2" type="ORF">ebA768</name>
</gene>
<dbReference type="AlphaFoldDB" id="Q5P843"/>
<dbReference type="HOGENOM" id="CLU_1738835_0_0_4"/>
<reference evidence="2 3" key="1">
    <citation type="journal article" date="2005" name="Arch. Microbiol.">
        <title>The genome sequence of an anaerobic aromatic-degrading denitrifying bacterium, strain EbN1.</title>
        <authorList>
            <person name="Rabus R."/>
            <person name="Kube M."/>
            <person name="Heider J."/>
            <person name="Beck A."/>
            <person name="Heitmann K."/>
            <person name="Widdel F."/>
            <person name="Reinhardt R."/>
        </authorList>
    </citation>
    <scope>NUCLEOTIDE SEQUENCE [LARGE SCALE GENOMIC DNA]</scope>
    <source>
        <strain evidence="2 3">EbN1</strain>
    </source>
</reference>
<dbReference type="RefSeq" id="WP_011236252.1">
    <property type="nucleotide sequence ID" value="NC_006513.1"/>
</dbReference>